<evidence type="ECO:0000313" key="1">
    <source>
        <dbReference type="EMBL" id="SVB99877.1"/>
    </source>
</evidence>
<name>A0A382IKX8_9ZZZZ</name>
<reference evidence="1" key="1">
    <citation type="submission" date="2018-05" db="EMBL/GenBank/DDBJ databases">
        <authorList>
            <person name="Lanie J.A."/>
            <person name="Ng W.-L."/>
            <person name="Kazmierczak K.M."/>
            <person name="Andrzejewski T.M."/>
            <person name="Davidsen T.M."/>
            <person name="Wayne K.J."/>
            <person name="Tettelin H."/>
            <person name="Glass J.I."/>
            <person name="Rusch D."/>
            <person name="Podicherti R."/>
            <person name="Tsui H.-C.T."/>
            <person name="Winkler M.E."/>
        </authorList>
    </citation>
    <scope>NUCLEOTIDE SEQUENCE</scope>
</reference>
<protein>
    <submittedName>
        <fullName evidence="1">Uncharacterized protein</fullName>
    </submittedName>
</protein>
<gene>
    <name evidence="1" type="ORF">METZ01_LOCUS252731</name>
</gene>
<accession>A0A382IKX8</accession>
<feature type="non-terminal residue" evidence="1">
    <location>
        <position position="83"/>
    </location>
</feature>
<sequence length="83" mass="9333">MLFDFRDLLGLPRLFKTSDRLKEGFFRPIYGSREIQGRIHVIIGGSAHITLSELAFAHHKGGLRPFLQRHLVVVPDSLEGGHG</sequence>
<dbReference type="AlphaFoldDB" id="A0A382IKX8"/>
<proteinExistence type="predicted"/>
<organism evidence="1">
    <name type="scientific">marine metagenome</name>
    <dbReference type="NCBI Taxonomy" id="408172"/>
    <lineage>
        <taxon>unclassified sequences</taxon>
        <taxon>metagenomes</taxon>
        <taxon>ecological metagenomes</taxon>
    </lineage>
</organism>
<dbReference type="EMBL" id="UINC01067829">
    <property type="protein sequence ID" value="SVB99877.1"/>
    <property type="molecule type" value="Genomic_DNA"/>
</dbReference>